<reference evidence="6 7" key="1">
    <citation type="submission" date="2018-08" db="EMBL/GenBank/DDBJ databases">
        <title>Genomic Encyclopedia of Type Strains, Phase IV (KMG-IV): sequencing the most valuable type-strain genomes for metagenomic binning, comparative biology and taxonomic classification.</title>
        <authorList>
            <person name="Goeker M."/>
        </authorList>
    </citation>
    <scope>NUCLEOTIDE SEQUENCE [LARGE SCALE GENOMIC DNA]</scope>
    <source>
        <strain evidence="6 7">DSM 23923</strain>
    </source>
</reference>
<dbReference type="Gene3D" id="3.90.550.10">
    <property type="entry name" value="Spore Coat Polysaccharide Biosynthesis Protein SpsA, Chain A"/>
    <property type="match status" value="1"/>
</dbReference>
<gene>
    <name evidence="6" type="ORF">DFR64_0411</name>
</gene>
<evidence type="ECO:0000256" key="1">
    <source>
        <dbReference type="ARBA" id="ARBA00004776"/>
    </source>
</evidence>
<proteinExistence type="inferred from homology"/>
<evidence type="ECO:0000313" key="6">
    <source>
        <dbReference type="EMBL" id="REG10552.1"/>
    </source>
</evidence>
<name>A0A3E0AFU1_9CHLR</name>
<evidence type="ECO:0000256" key="3">
    <source>
        <dbReference type="ARBA" id="ARBA00022676"/>
    </source>
</evidence>
<protein>
    <submittedName>
        <fullName evidence="6">GT2 family glycosyltransferase</fullName>
    </submittedName>
</protein>
<dbReference type="PANTHER" id="PTHR43179:SF12">
    <property type="entry name" value="GALACTOFURANOSYLTRANSFERASE GLFT2"/>
    <property type="match status" value="1"/>
</dbReference>
<comment type="caution">
    <text evidence="6">The sequence shown here is derived from an EMBL/GenBank/DDBJ whole genome shotgun (WGS) entry which is preliminary data.</text>
</comment>
<sequence length="276" mass="31185">MIKVAALLTVHNRKKETLSCLEVLFRQRDLPDKVHLSVVLVDDGSTDGTSAALARYYPEVEVLQGTGDLYWNGGMRLAFAKAMKNNYDHYLWINNDTILFPQTLSKLLETSAQLGNQVIVAASLQDPETLQLTYGGVKRLHHKRPLKFTLIEPGGQPVPVETMNGNCVLIPRAVAKEVGNLDPAFTHGLGDFDYGLRARKLGFEIYLGPGYCGFCQRNPMDNKDISFQTRWKELLSPLGLPPKEWAVFAQRYAGTFWPVFWISPYFKRLIKGFYTK</sequence>
<dbReference type="InterPro" id="IPR001173">
    <property type="entry name" value="Glyco_trans_2-like"/>
</dbReference>
<dbReference type="AlphaFoldDB" id="A0A3E0AFU1"/>
<dbReference type="Proteomes" id="UP000256388">
    <property type="component" value="Unassembled WGS sequence"/>
</dbReference>
<evidence type="ECO:0000259" key="5">
    <source>
        <dbReference type="Pfam" id="PF00535"/>
    </source>
</evidence>
<dbReference type="Pfam" id="PF00535">
    <property type="entry name" value="Glycos_transf_2"/>
    <property type="match status" value="1"/>
</dbReference>
<keyword evidence="4 6" id="KW-0808">Transferase</keyword>
<organism evidence="6 7">
    <name type="scientific">Pelolinea submarina</name>
    <dbReference type="NCBI Taxonomy" id="913107"/>
    <lineage>
        <taxon>Bacteria</taxon>
        <taxon>Bacillati</taxon>
        <taxon>Chloroflexota</taxon>
        <taxon>Anaerolineae</taxon>
        <taxon>Anaerolineales</taxon>
        <taxon>Anaerolineaceae</taxon>
        <taxon>Pelolinea</taxon>
    </lineage>
</organism>
<comment type="similarity">
    <text evidence="2">Belongs to the glycosyltransferase 2 family.</text>
</comment>
<keyword evidence="3" id="KW-0328">Glycosyltransferase</keyword>
<feature type="domain" description="Glycosyltransferase 2-like" evidence="5">
    <location>
        <begin position="8"/>
        <end position="125"/>
    </location>
</feature>
<dbReference type="GO" id="GO:0016757">
    <property type="term" value="F:glycosyltransferase activity"/>
    <property type="evidence" value="ECO:0007669"/>
    <property type="project" value="UniProtKB-KW"/>
</dbReference>
<keyword evidence="7" id="KW-1185">Reference proteome</keyword>
<accession>A0A3E0AFU1</accession>
<comment type="pathway">
    <text evidence="1">Cell wall biogenesis; cell wall polysaccharide biosynthesis.</text>
</comment>
<dbReference type="PANTHER" id="PTHR43179">
    <property type="entry name" value="RHAMNOSYLTRANSFERASE WBBL"/>
    <property type="match status" value="1"/>
</dbReference>
<evidence type="ECO:0000256" key="4">
    <source>
        <dbReference type="ARBA" id="ARBA00022679"/>
    </source>
</evidence>
<dbReference type="InterPro" id="IPR029044">
    <property type="entry name" value="Nucleotide-diphossugar_trans"/>
</dbReference>
<dbReference type="SUPFAM" id="SSF53448">
    <property type="entry name" value="Nucleotide-diphospho-sugar transferases"/>
    <property type="match status" value="1"/>
</dbReference>
<evidence type="ECO:0000313" key="7">
    <source>
        <dbReference type="Proteomes" id="UP000256388"/>
    </source>
</evidence>
<evidence type="ECO:0000256" key="2">
    <source>
        <dbReference type="ARBA" id="ARBA00006739"/>
    </source>
</evidence>
<dbReference type="EMBL" id="QUMS01000001">
    <property type="protein sequence ID" value="REG10552.1"/>
    <property type="molecule type" value="Genomic_DNA"/>
</dbReference>
<dbReference type="OrthoDB" id="9771846at2"/>
<dbReference type="RefSeq" id="WP_116223723.1">
    <property type="nucleotide sequence ID" value="NZ_AP018437.1"/>
</dbReference>